<accession>A0ABN8R637</accession>
<dbReference type="Proteomes" id="UP001159427">
    <property type="component" value="Unassembled WGS sequence"/>
</dbReference>
<dbReference type="InterPro" id="IPR011011">
    <property type="entry name" value="Znf_FYVE_PHD"/>
</dbReference>
<gene>
    <name evidence="6" type="ORF">PEVE_00009769</name>
</gene>
<evidence type="ECO:0000256" key="4">
    <source>
        <dbReference type="SAM" id="MobiDB-lite"/>
    </source>
</evidence>
<dbReference type="SMART" id="SM00249">
    <property type="entry name" value="PHD"/>
    <property type="match status" value="1"/>
</dbReference>
<dbReference type="Gene3D" id="3.30.40.10">
    <property type="entry name" value="Zinc/RING finger domain, C3HC4 (zinc finger)"/>
    <property type="match status" value="1"/>
</dbReference>
<keyword evidence="7" id="KW-1185">Reference proteome</keyword>
<dbReference type="InterPro" id="IPR019787">
    <property type="entry name" value="Znf_PHD-finger"/>
</dbReference>
<dbReference type="EMBL" id="CALNXI010001682">
    <property type="protein sequence ID" value="CAH3174842.1"/>
    <property type="molecule type" value="Genomic_DNA"/>
</dbReference>
<dbReference type="Pfam" id="PF00628">
    <property type="entry name" value="PHD"/>
    <property type="match status" value="1"/>
</dbReference>
<feature type="region of interest" description="Disordered" evidence="4">
    <location>
        <begin position="209"/>
        <end position="229"/>
    </location>
</feature>
<keyword evidence="3" id="KW-0862">Zinc</keyword>
<protein>
    <recommendedName>
        <fullName evidence="5">Zinc finger PHD-type domain-containing protein</fullName>
    </recommendedName>
</protein>
<evidence type="ECO:0000259" key="5">
    <source>
        <dbReference type="SMART" id="SM00249"/>
    </source>
</evidence>
<evidence type="ECO:0000256" key="1">
    <source>
        <dbReference type="ARBA" id="ARBA00022723"/>
    </source>
</evidence>
<proteinExistence type="predicted"/>
<keyword evidence="1" id="KW-0479">Metal-binding</keyword>
<name>A0ABN8R637_9CNID</name>
<evidence type="ECO:0000313" key="7">
    <source>
        <dbReference type="Proteomes" id="UP001159427"/>
    </source>
</evidence>
<evidence type="ECO:0000256" key="2">
    <source>
        <dbReference type="ARBA" id="ARBA00022771"/>
    </source>
</evidence>
<evidence type="ECO:0000256" key="3">
    <source>
        <dbReference type="ARBA" id="ARBA00022833"/>
    </source>
</evidence>
<dbReference type="SUPFAM" id="SSF57903">
    <property type="entry name" value="FYVE/PHD zinc finger"/>
    <property type="match status" value="1"/>
</dbReference>
<comment type="caution">
    <text evidence="6">The sequence shown here is derived from an EMBL/GenBank/DDBJ whole genome shotgun (WGS) entry which is preliminary data.</text>
</comment>
<organism evidence="6 7">
    <name type="scientific">Porites evermanni</name>
    <dbReference type="NCBI Taxonomy" id="104178"/>
    <lineage>
        <taxon>Eukaryota</taxon>
        <taxon>Metazoa</taxon>
        <taxon>Cnidaria</taxon>
        <taxon>Anthozoa</taxon>
        <taxon>Hexacorallia</taxon>
        <taxon>Scleractinia</taxon>
        <taxon>Fungiina</taxon>
        <taxon>Poritidae</taxon>
        <taxon>Porites</taxon>
    </lineage>
</organism>
<dbReference type="InterPro" id="IPR001965">
    <property type="entry name" value="Znf_PHD"/>
</dbReference>
<sequence length="257" mass="29289">MRMADKQVLKTIELLGMLPNLQQGNVIRKEGDNLIYLNRAVETWIDSKDFQPDETKVVGIEELLDLNNGVLFQSLNEQIESNHYNILSDLAAASFNGTHNDNEDEGTFHVEDDDDDSLRNCGLYGKGKCLYLTKNYRRPKETSWIGCEFPNCNDWYHEACLGLQLSARDKDSYTFVCNKHSEATGQFHTKVKASASDPDSLLERDCNAPKLLPKGRKTGKNSSKPDRDYSRLPSYVEFEGSFFSHCRICIFTRRKGL</sequence>
<feature type="domain" description="Zinc finger PHD-type" evidence="5">
    <location>
        <begin position="120"/>
        <end position="181"/>
    </location>
</feature>
<keyword evidence="2" id="KW-0863">Zinc-finger</keyword>
<evidence type="ECO:0000313" key="6">
    <source>
        <dbReference type="EMBL" id="CAH3174842.1"/>
    </source>
</evidence>
<reference evidence="6 7" key="1">
    <citation type="submission" date="2022-05" db="EMBL/GenBank/DDBJ databases">
        <authorList>
            <consortium name="Genoscope - CEA"/>
            <person name="William W."/>
        </authorList>
    </citation>
    <scope>NUCLEOTIDE SEQUENCE [LARGE SCALE GENOMIC DNA]</scope>
</reference>
<dbReference type="InterPro" id="IPR013083">
    <property type="entry name" value="Znf_RING/FYVE/PHD"/>
</dbReference>